<evidence type="ECO:0000313" key="2">
    <source>
        <dbReference type="Proteomes" id="UP000198727"/>
    </source>
</evidence>
<accession>A0A1I5QDT8</accession>
<protein>
    <submittedName>
        <fullName evidence="1">Uncharacterized protein</fullName>
    </submittedName>
</protein>
<sequence length="38" mass="3931">MRYGEAAATVASEIAAQPSPVDVADDLADWVAEARARG</sequence>
<proteinExistence type="predicted"/>
<dbReference type="EMBL" id="FOWW01000002">
    <property type="protein sequence ID" value="SFP44435.1"/>
    <property type="molecule type" value="Genomic_DNA"/>
</dbReference>
<gene>
    <name evidence="1" type="ORF">SAMN05421810_102599</name>
</gene>
<dbReference type="STRING" id="587909.SAMN05421810_102599"/>
<keyword evidence="2" id="KW-1185">Reference proteome</keyword>
<dbReference type="Proteomes" id="UP000198727">
    <property type="component" value="Unassembled WGS sequence"/>
</dbReference>
<name>A0A1I5QDT8_9PSEU</name>
<reference evidence="2" key="1">
    <citation type="submission" date="2016-10" db="EMBL/GenBank/DDBJ databases">
        <authorList>
            <person name="Varghese N."/>
            <person name="Submissions S."/>
        </authorList>
    </citation>
    <scope>NUCLEOTIDE SEQUENCE [LARGE SCALE GENOMIC DNA]</scope>
    <source>
        <strain evidence="2">CGMCC 4.5579</strain>
    </source>
</reference>
<organism evidence="1 2">
    <name type="scientific">Amycolatopsis arida</name>
    <dbReference type="NCBI Taxonomy" id="587909"/>
    <lineage>
        <taxon>Bacteria</taxon>
        <taxon>Bacillati</taxon>
        <taxon>Actinomycetota</taxon>
        <taxon>Actinomycetes</taxon>
        <taxon>Pseudonocardiales</taxon>
        <taxon>Pseudonocardiaceae</taxon>
        <taxon>Amycolatopsis</taxon>
    </lineage>
</organism>
<dbReference type="AlphaFoldDB" id="A0A1I5QDT8"/>
<evidence type="ECO:0000313" key="1">
    <source>
        <dbReference type="EMBL" id="SFP44435.1"/>
    </source>
</evidence>